<dbReference type="EMBL" id="QMQV01000094">
    <property type="protein sequence ID" value="RLE48011.1"/>
    <property type="molecule type" value="Genomic_DNA"/>
</dbReference>
<dbReference type="GO" id="GO:1990904">
    <property type="term" value="C:ribonucleoprotein complex"/>
    <property type="evidence" value="ECO:0007669"/>
    <property type="project" value="UniProtKB-KW"/>
</dbReference>
<gene>
    <name evidence="3" type="primary">rpl13e</name>
    <name evidence="4" type="ORF">DRJ31_08010</name>
</gene>
<evidence type="ECO:0000313" key="4">
    <source>
        <dbReference type="EMBL" id="RLE48011.1"/>
    </source>
</evidence>
<dbReference type="GO" id="GO:0005840">
    <property type="term" value="C:ribosome"/>
    <property type="evidence" value="ECO:0007669"/>
    <property type="project" value="UniProtKB-KW"/>
</dbReference>
<comment type="caution">
    <text evidence="4">The sequence shown here is derived from an EMBL/GenBank/DDBJ whole genome shotgun (WGS) entry which is preliminary data.</text>
</comment>
<keyword evidence="1 3" id="KW-0689">Ribosomal protein</keyword>
<name>A0A497ELB1_9CREN</name>
<organism evidence="4 5">
    <name type="scientific">Thermoproteota archaeon</name>
    <dbReference type="NCBI Taxonomy" id="2056631"/>
    <lineage>
        <taxon>Archaea</taxon>
        <taxon>Thermoproteota</taxon>
    </lineage>
</organism>
<proteinExistence type="inferred from homology"/>
<evidence type="ECO:0000313" key="5">
    <source>
        <dbReference type="Proteomes" id="UP000278475"/>
    </source>
</evidence>
<dbReference type="InterPro" id="IPR001380">
    <property type="entry name" value="Ribosomal_eL13"/>
</dbReference>
<reference evidence="4 5" key="1">
    <citation type="submission" date="2018-06" db="EMBL/GenBank/DDBJ databases">
        <title>Extensive metabolic versatility and redundancy in microbially diverse, dynamic hydrothermal sediments.</title>
        <authorList>
            <person name="Dombrowski N."/>
            <person name="Teske A."/>
            <person name="Baker B.J."/>
        </authorList>
    </citation>
    <scope>NUCLEOTIDE SEQUENCE [LARGE SCALE GENOMIC DNA]</scope>
    <source>
        <strain evidence="4">B66_G16</strain>
    </source>
</reference>
<evidence type="ECO:0000256" key="2">
    <source>
        <dbReference type="ARBA" id="ARBA00023274"/>
    </source>
</evidence>
<comment type="similarity">
    <text evidence="3">Belongs to the eukaryotic ribosomal protein eL13 family.</text>
</comment>
<dbReference type="HAMAP" id="MF_00499">
    <property type="entry name" value="Ribosomal_eL13"/>
    <property type="match status" value="1"/>
</dbReference>
<evidence type="ECO:0000256" key="1">
    <source>
        <dbReference type="ARBA" id="ARBA00022980"/>
    </source>
</evidence>
<dbReference type="Pfam" id="PF01294">
    <property type="entry name" value="Ribosomal_L13e"/>
    <property type="match status" value="1"/>
</dbReference>
<evidence type="ECO:0000256" key="3">
    <source>
        <dbReference type="HAMAP-Rule" id="MF_00499"/>
    </source>
</evidence>
<dbReference type="GO" id="GO:0006412">
    <property type="term" value="P:translation"/>
    <property type="evidence" value="ECO:0007669"/>
    <property type="project" value="UniProtKB-UniRule"/>
</dbReference>
<keyword evidence="2 3" id="KW-0687">Ribonucleoprotein</keyword>
<dbReference type="GO" id="GO:0003735">
    <property type="term" value="F:structural constituent of ribosome"/>
    <property type="evidence" value="ECO:0007669"/>
    <property type="project" value="InterPro"/>
</dbReference>
<dbReference type="AlphaFoldDB" id="A0A497ELB1"/>
<sequence length="73" mass="8600">MIKEKIYPIVISPTHRKPRKGKGFSLEELKAVDLTFEKARKIGLPIDKRRKSKHEENVKILMKFLEKVQEKAK</sequence>
<accession>A0A497ELB1</accession>
<dbReference type="Proteomes" id="UP000278475">
    <property type="component" value="Unassembled WGS sequence"/>
</dbReference>
<protein>
    <recommendedName>
        <fullName evidence="3">Large ribosomal subunit protein eL13</fullName>
    </recommendedName>
</protein>